<feature type="domain" description="B3/B4 tRNA-binding" evidence="1">
    <location>
        <begin position="1"/>
        <end position="143"/>
    </location>
</feature>
<protein>
    <recommendedName>
        <fullName evidence="1">B3/B4 tRNA-binding domain-containing protein</fullName>
    </recommendedName>
</protein>
<organism evidence="2">
    <name type="scientific">marine sediment metagenome</name>
    <dbReference type="NCBI Taxonomy" id="412755"/>
    <lineage>
        <taxon>unclassified sequences</taxon>
        <taxon>metagenomes</taxon>
        <taxon>ecological metagenomes</taxon>
    </lineage>
</organism>
<dbReference type="SUPFAM" id="SSF56037">
    <property type="entry name" value="PheT/TilS domain"/>
    <property type="match status" value="1"/>
</dbReference>
<dbReference type="PANTHER" id="PTHR39209:SF2">
    <property type="entry name" value="CYTOPLASMIC PROTEIN"/>
    <property type="match status" value="1"/>
</dbReference>
<accession>A0A0F9I9C7</accession>
<dbReference type="GO" id="GO:0004826">
    <property type="term" value="F:phenylalanine-tRNA ligase activity"/>
    <property type="evidence" value="ECO:0007669"/>
    <property type="project" value="InterPro"/>
</dbReference>
<proteinExistence type="predicted"/>
<dbReference type="SMART" id="SM00873">
    <property type="entry name" value="B3_4"/>
    <property type="match status" value="1"/>
</dbReference>
<evidence type="ECO:0000313" key="2">
    <source>
        <dbReference type="EMBL" id="KKL84027.1"/>
    </source>
</evidence>
<dbReference type="GO" id="GO:0003723">
    <property type="term" value="F:RNA binding"/>
    <property type="evidence" value="ECO:0007669"/>
    <property type="project" value="InterPro"/>
</dbReference>
<evidence type="ECO:0000259" key="1">
    <source>
        <dbReference type="SMART" id="SM00873"/>
    </source>
</evidence>
<reference evidence="2" key="1">
    <citation type="journal article" date="2015" name="Nature">
        <title>Complex archaea that bridge the gap between prokaryotes and eukaryotes.</title>
        <authorList>
            <person name="Spang A."/>
            <person name="Saw J.H."/>
            <person name="Jorgensen S.L."/>
            <person name="Zaremba-Niedzwiedzka K."/>
            <person name="Martijn J."/>
            <person name="Lind A.E."/>
            <person name="van Eijk R."/>
            <person name="Schleper C."/>
            <person name="Guy L."/>
            <person name="Ettema T.J."/>
        </authorList>
    </citation>
    <scope>NUCLEOTIDE SEQUENCE</scope>
</reference>
<comment type="caution">
    <text evidence="2">The sequence shown here is derived from an EMBL/GenBank/DDBJ whole genome shotgun (WGS) entry which is preliminary data.</text>
</comment>
<sequence length="160" mass="18244">MFPNVKIGVLVARRRILKGKSLPAINPIVDIYNFISIEYILPVGGDDIDQIDGDIMLTIADGTERFIMLGSDKPEEIKKGEVIYRDDREVLCRAWNYRECDKSKITTNTKNVCLVVEGLEHTSEEEVLKGLSRLKELLVPLCKGTFQEFLLHKNNLEAFF</sequence>
<dbReference type="InterPro" id="IPR005146">
    <property type="entry name" value="B3/B4_tRNA-bd"/>
</dbReference>
<dbReference type="PANTHER" id="PTHR39209">
    <property type="match status" value="1"/>
</dbReference>
<dbReference type="Gene3D" id="3.50.40.10">
    <property type="entry name" value="Phenylalanyl-trna Synthetase, Chain B, domain 3"/>
    <property type="match status" value="1"/>
</dbReference>
<dbReference type="InterPro" id="IPR020825">
    <property type="entry name" value="Phe-tRNA_synthase-like_B3/B4"/>
</dbReference>
<dbReference type="EMBL" id="LAZR01021815">
    <property type="protein sequence ID" value="KKL84027.1"/>
    <property type="molecule type" value="Genomic_DNA"/>
</dbReference>
<dbReference type="Pfam" id="PF03483">
    <property type="entry name" value="B3_4"/>
    <property type="match status" value="1"/>
</dbReference>
<name>A0A0F9I9C7_9ZZZZ</name>
<dbReference type="AlphaFoldDB" id="A0A0F9I9C7"/>
<gene>
    <name evidence="2" type="ORF">LCGC14_1968860</name>
</gene>